<dbReference type="SUPFAM" id="SSF46785">
    <property type="entry name" value="Winged helix' DNA-binding domain"/>
    <property type="match status" value="1"/>
</dbReference>
<evidence type="ECO:0000256" key="3">
    <source>
        <dbReference type="ARBA" id="ARBA00023163"/>
    </source>
</evidence>
<dbReference type="InterPro" id="IPR036388">
    <property type="entry name" value="WH-like_DNA-bd_sf"/>
</dbReference>
<name>A0A1G4QGH1_9CAUL</name>
<protein>
    <submittedName>
        <fullName evidence="5">DNA-binding transcriptional regulator, GntR family</fullName>
    </submittedName>
</protein>
<dbReference type="CDD" id="cd07377">
    <property type="entry name" value="WHTH_GntR"/>
    <property type="match status" value="1"/>
</dbReference>
<keyword evidence="2 5" id="KW-0238">DNA-binding</keyword>
<dbReference type="EMBL" id="FMTS01000001">
    <property type="protein sequence ID" value="SCW43704.1"/>
    <property type="molecule type" value="Genomic_DNA"/>
</dbReference>
<dbReference type="Proteomes" id="UP000199150">
    <property type="component" value="Unassembled WGS sequence"/>
</dbReference>
<dbReference type="Pfam" id="PF00392">
    <property type="entry name" value="GntR"/>
    <property type="match status" value="1"/>
</dbReference>
<dbReference type="InterPro" id="IPR011711">
    <property type="entry name" value="GntR_C"/>
</dbReference>
<dbReference type="GO" id="GO:0003677">
    <property type="term" value="F:DNA binding"/>
    <property type="evidence" value="ECO:0007669"/>
    <property type="project" value="UniProtKB-KW"/>
</dbReference>
<dbReference type="SUPFAM" id="SSF48008">
    <property type="entry name" value="GntR ligand-binding domain-like"/>
    <property type="match status" value="1"/>
</dbReference>
<dbReference type="Gene3D" id="1.20.120.530">
    <property type="entry name" value="GntR ligand-binding domain-like"/>
    <property type="match status" value="1"/>
</dbReference>
<dbReference type="GO" id="GO:0003700">
    <property type="term" value="F:DNA-binding transcription factor activity"/>
    <property type="evidence" value="ECO:0007669"/>
    <property type="project" value="InterPro"/>
</dbReference>
<accession>A0A1G4QGH1</accession>
<dbReference type="InterPro" id="IPR036390">
    <property type="entry name" value="WH_DNA-bd_sf"/>
</dbReference>
<dbReference type="SMART" id="SM00895">
    <property type="entry name" value="FCD"/>
    <property type="match status" value="1"/>
</dbReference>
<evidence type="ECO:0000313" key="5">
    <source>
        <dbReference type="EMBL" id="SCW43704.1"/>
    </source>
</evidence>
<keyword evidence="1" id="KW-0805">Transcription regulation</keyword>
<feature type="domain" description="HTH gntR-type" evidence="4">
    <location>
        <begin position="16"/>
        <end position="83"/>
    </location>
</feature>
<evidence type="ECO:0000256" key="2">
    <source>
        <dbReference type="ARBA" id="ARBA00023125"/>
    </source>
</evidence>
<dbReference type="PROSITE" id="PS50949">
    <property type="entry name" value="HTH_GNTR"/>
    <property type="match status" value="1"/>
</dbReference>
<dbReference type="SMART" id="SM00345">
    <property type="entry name" value="HTH_GNTR"/>
    <property type="match status" value="1"/>
</dbReference>
<reference evidence="6" key="1">
    <citation type="submission" date="2016-10" db="EMBL/GenBank/DDBJ databases">
        <authorList>
            <person name="Varghese N."/>
            <person name="Submissions S."/>
        </authorList>
    </citation>
    <scope>NUCLEOTIDE SEQUENCE [LARGE SCALE GENOMIC DNA]</scope>
    <source>
        <strain evidence="6">CGMCC 1.3431</strain>
    </source>
</reference>
<evidence type="ECO:0000313" key="6">
    <source>
        <dbReference type="Proteomes" id="UP000199150"/>
    </source>
</evidence>
<dbReference type="AlphaFoldDB" id="A0A1G4QGH1"/>
<dbReference type="InterPro" id="IPR008920">
    <property type="entry name" value="TF_FadR/GntR_C"/>
</dbReference>
<evidence type="ECO:0000259" key="4">
    <source>
        <dbReference type="PROSITE" id="PS50949"/>
    </source>
</evidence>
<dbReference type="PANTHER" id="PTHR43537:SF5">
    <property type="entry name" value="UXU OPERON TRANSCRIPTIONAL REGULATOR"/>
    <property type="match status" value="1"/>
</dbReference>
<proteinExistence type="predicted"/>
<dbReference type="PANTHER" id="PTHR43537">
    <property type="entry name" value="TRANSCRIPTIONAL REGULATOR, GNTR FAMILY"/>
    <property type="match status" value="1"/>
</dbReference>
<dbReference type="Gene3D" id="1.10.10.10">
    <property type="entry name" value="Winged helix-like DNA-binding domain superfamily/Winged helix DNA-binding domain"/>
    <property type="match status" value="1"/>
</dbReference>
<keyword evidence="3" id="KW-0804">Transcription</keyword>
<organism evidence="5 6">
    <name type="scientific">Asticcacaulis taihuensis</name>
    <dbReference type="NCBI Taxonomy" id="260084"/>
    <lineage>
        <taxon>Bacteria</taxon>
        <taxon>Pseudomonadati</taxon>
        <taxon>Pseudomonadota</taxon>
        <taxon>Alphaproteobacteria</taxon>
        <taxon>Caulobacterales</taxon>
        <taxon>Caulobacteraceae</taxon>
        <taxon>Asticcacaulis</taxon>
    </lineage>
</organism>
<evidence type="ECO:0000256" key="1">
    <source>
        <dbReference type="ARBA" id="ARBA00023015"/>
    </source>
</evidence>
<keyword evidence="6" id="KW-1185">Reference proteome</keyword>
<gene>
    <name evidence="5" type="ORF">SAMN02927928_1221</name>
</gene>
<dbReference type="Pfam" id="PF07729">
    <property type="entry name" value="FCD"/>
    <property type="match status" value="1"/>
</dbReference>
<dbReference type="STRING" id="260084.SAMN02927928_1221"/>
<sequence length="231" mass="25682">MNPVALRETFMTIVVQTLSEQIFSLVRDRIISGKLPTDTAIRQDALAAELGVSKIPLREALARLEQEGLLLSHANRGFFVRPLNADEVEEVFALRLKLEPEAVGEAAKVATDADRKAARAALDALDVAASGDKTQVGKLNRAFHMSLVYPLHRQITVQIIERLNIISERYVGKHLEPAGRDDRAHNEHLALFELWATGKSEEVSALMRQHIAMTLEDLRKQFETEKTAASA</sequence>
<dbReference type="InterPro" id="IPR000524">
    <property type="entry name" value="Tscrpt_reg_HTH_GntR"/>
</dbReference>